<dbReference type="AlphaFoldDB" id="A0A8J8SGT2"/>
<name>A0A8J8SGT2_9FIRM</name>
<protein>
    <submittedName>
        <fullName evidence="2">Uncharacterized protein</fullName>
    </submittedName>
</protein>
<gene>
    <name evidence="2" type="ORF">HZI73_10575</name>
</gene>
<dbReference type="RefSeq" id="WP_212698201.1">
    <property type="nucleotide sequence ID" value="NZ_CP058649.1"/>
</dbReference>
<evidence type="ECO:0000256" key="1">
    <source>
        <dbReference type="SAM" id="MobiDB-lite"/>
    </source>
</evidence>
<feature type="region of interest" description="Disordered" evidence="1">
    <location>
        <begin position="30"/>
        <end position="51"/>
    </location>
</feature>
<keyword evidence="3" id="KW-1185">Reference proteome</keyword>
<accession>A0A8J8SGT2</accession>
<evidence type="ECO:0000313" key="3">
    <source>
        <dbReference type="Proteomes" id="UP000683246"/>
    </source>
</evidence>
<proteinExistence type="predicted"/>
<reference evidence="2" key="1">
    <citation type="submission" date="2020-07" db="EMBL/GenBank/DDBJ databases">
        <title>Vallitalea pronyensis genome.</title>
        <authorList>
            <person name="Postec A."/>
        </authorList>
    </citation>
    <scope>NUCLEOTIDE SEQUENCE</scope>
    <source>
        <strain evidence="2">FatNI3</strain>
    </source>
</reference>
<sequence length="261" mass="31132">MKKLSVILGLVVVLILSVWFMNTYKGSDDVNDTNRQTNDETDNHNDDETDEKALTQTDIVKLIEQKKYQFRKLKIPYDAYREAHMKYFMDTDMDDKFLYTGIMGMLDETVTMKDFIGKDMEETKEYLESLGLSLESYEKVLEDEDDLMHQVKISDVYKDYSKDEWTTVFVQKKVQSKTHMVYGTAKYIFEKVDDTYKIKIHSETWNPTFIKEYLYEIPKKKYDSMMERRPFNDKEYIEVMDMKELVGKVSQEENWDALFGE</sequence>
<dbReference type="EMBL" id="CP058649">
    <property type="protein sequence ID" value="QUI22709.1"/>
    <property type="molecule type" value="Genomic_DNA"/>
</dbReference>
<dbReference type="KEGG" id="vpy:HZI73_10575"/>
<organism evidence="2 3">
    <name type="scientific">Vallitalea pronyensis</name>
    <dbReference type="NCBI Taxonomy" id="1348613"/>
    <lineage>
        <taxon>Bacteria</taxon>
        <taxon>Bacillati</taxon>
        <taxon>Bacillota</taxon>
        <taxon>Clostridia</taxon>
        <taxon>Lachnospirales</taxon>
        <taxon>Vallitaleaceae</taxon>
        <taxon>Vallitalea</taxon>
    </lineage>
</organism>
<feature type="compositionally biased region" description="Basic and acidic residues" evidence="1">
    <location>
        <begin position="37"/>
        <end position="46"/>
    </location>
</feature>
<evidence type="ECO:0000313" key="2">
    <source>
        <dbReference type="EMBL" id="QUI22709.1"/>
    </source>
</evidence>
<dbReference type="Proteomes" id="UP000683246">
    <property type="component" value="Chromosome"/>
</dbReference>